<dbReference type="AlphaFoldDB" id="A0A5J4KIC5"/>
<evidence type="ECO:0000256" key="2">
    <source>
        <dbReference type="ARBA" id="ARBA00022695"/>
    </source>
</evidence>
<reference evidence="6 7" key="1">
    <citation type="submission" date="2019-10" db="EMBL/GenBank/DDBJ databases">
        <title>Dictyobacter vulcani sp. nov., within the class Ktedonobacteria, isolated from soil of volcanic Mt. Zao.</title>
        <authorList>
            <person name="Zheng Y."/>
            <person name="Wang C.M."/>
            <person name="Sakai Y."/>
            <person name="Abe K."/>
            <person name="Yokota A."/>
            <person name="Yabe S."/>
        </authorList>
    </citation>
    <scope>NUCLEOTIDE SEQUENCE [LARGE SCALE GENOMIC DNA]</scope>
    <source>
        <strain evidence="6 7">W12</strain>
    </source>
</reference>
<dbReference type="HAMAP" id="MF_02114">
    <property type="entry name" value="CofC"/>
    <property type="match status" value="1"/>
</dbReference>
<comment type="function">
    <text evidence="5">Guanylyltransferase that catalyzes the activation of phosphoenolpyruvate (PEP) as enolpyruvoyl-2-diphospho-5'-guanosine, via the condensation of PEP with GTP. It is involved in the biosynthesis of coenzyme F420, a hydride carrier cofactor.</text>
</comment>
<dbReference type="InterPro" id="IPR029044">
    <property type="entry name" value="Nucleotide-diphossugar_trans"/>
</dbReference>
<proteinExistence type="inferred from homology"/>
<comment type="caution">
    <text evidence="6">The sequence shown here is derived from an EMBL/GenBank/DDBJ whole genome shotgun (WGS) entry which is preliminary data.</text>
</comment>
<keyword evidence="1 5" id="KW-0808">Transferase</keyword>
<dbReference type="UniPathway" id="UPA00071"/>
<dbReference type="SUPFAM" id="SSF53448">
    <property type="entry name" value="Nucleotide-diphospho-sugar transferases"/>
    <property type="match status" value="1"/>
</dbReference>
<dbReference type="InterPro" id="IPR002835">
    <property type="entry name" value="CofC"/>
</dbReference>
<gene>
    <name evidence="5" type="primary">fbiD</name>
    <name evidence="6" type="ORF">KDW_00910</name>
</gene>
<evidence type="ECO:0000313" key="6">
    <source>
        <dbReference type="EMBL" id="GER85929.1"/>
    </source>
</evidence>
<keyword evidence="4 5" id="KW-0342">GTP-binding</keyword>
<protein>
    <recommendedName>
        <fullName evidence="5">Phosphoenolpyruvate guanylyltransferase</fullName>
        <shortName evidence="5">PEP guanylyltransferase</shortName>
        <ecNumber evidence="5">2.7.7.105</ecNumber>
    </recommendedName>
</protein>
<evidence type="ECO:0000256" key="5">
    <source>
        <dbReference type="HAMAP-Rule" id="MF_02114"/>
    </source>
</evidence>
<dbReference type="EC" id="2.7.7.105" evidence="5"/>
<comment type="similarity">
    <text evidence="5">Belongs to the CofC family.</text>
</comment>
<accession>A0A5J4KIC5</accession>
<dbReference type="GO" id="GO:0005525">
    <property type="term" value="F:GTP binding"/>
    <property type="evidence" value="ECO:0007669"/>
    <property type="project" value="UniProtKB-KW"/>
</dbReference>
<evidence type="ECO:0000256" key="4">
    <source>
        <dbReference type="ARBA" id="ARBA00023134"/>
    </source>
</evidence>
<evidence type="ECO:0000256" key="3">
    <source>
        <dbReference type="ARBA" id="ARBA00022741"/>
    </source>
</evidence>
<dbReference type="Proteomes" id="UP000326912">
    <property type="component" value="Unassembled WGS sequence"/>
</dbReference>
<sequence>MKYTALVPVKSLKEAKSRLAAHLTPEQRANLMLDMLYHVLLTLQESQMFDHISVVSADPRVLQKAQCWNAQPLVEAQAGHNPALTAAALHELQQGATALLTISADLPLLQVHDVQQLVDTSKFYDVVIASSQDGSGTNALLTRPPLALPYLFGINSRYRHQHEAERLNLRCSIQSSLGLALDIDTIDDVTAFQRYEYAHPQRARC</sequence>
<organism evidence="6 7">
    <name type="scientific">Dictyobacter vulcani</name>
    <dbReference type="NCBI Taxonomy" id="2607529"/>
    <lineage>
        <taxon>Bacteria</taxon>
        <taxon>Bacillati</taxon>
        <taxon>Chloroflexota</taxon>
        <taxon>Ktedonobacteria</taxon>
        <taxon>Ktedonobacterales</taxon>
        <taxon>Dictyobacteraceae</taxon>
        <taxon>Dictyobacter</taxon>
    </lineage>
</organism>
<dbReference type="EMBL" id="BKZW01000001">
    <property type="protein sequence ID" value="GER85929.1"/>
    <property type="molecule type" value="Genomic_DNA"/>
</dbReference>
<dbReference type="GO" id="GO:0052645">
    <property type="term" value="P:F420-0 metabolic process"/>
    <property type="evidence" value="ECO:0007669"/>
    <property type="project" value="UniProtKB-UniRule"/>
</dbReference>
<dbReference type="PANTHER" id="PTHR40392:SF1">
    <property type="entry name" value="2-PHOSPHO-L-LACTATE GUANYLYLTRANSFERASE"/>
    <property type="match status" value="1"/>
</dbReference>
<keyword evidence="2 5" id="KW-0548">Nucleotidyltransferase</keyword>
<keyword evidence="3 5" id="KW-0547">Nucleotide-binding</keyword>
<name>A0A5J4KIC5_9CHLR</name>
<dbReference type="GO" id="GO:0043814">
    <property type="term" value="F:phospholactate guanylyltransferase activity"/>
    <property type="evidence" value="ECO:0007669"/>
    <property type="project" value="InterPro"/>
</dbReference>
<evidence type="ECO:0000313" key="7">
    <source>
        <dbReference type="Proteomes" id="UP000326912"/>
    </source>
</evidence>
<comment type="pathway">
    <text evidence="5">Cofactor biosynthesis; coenzyme F420 biosynthesis.</text>
</comment>
<dbReference type="Pfam" id="PF01983">
    <property type="entry name" value="CofC"/>
    <property type="match status" value="1"/>
</dbReference>
<dbReference type="Gene3D" id="3.90.550.10">
    <property type="entry name" value="Spore Coat Polysaccharide Biosynthesis Protein SpsA, Chain A"/>
    <property type="match status" value="1"/>
</dbReference>
<evidence type="ECO:0000256" key="1">
    <source>
        <dbReference type="ARBA" id="ARBA00022679"/>
    </source>
</evidence>
<comment type="catalytic activity">
    <reaction evidence="5">
        <text>phosphoenolpyruvate + GTP + H(+) = enolpyruvoyl-2-diphospho-5'-guanosine + diphosphate</text>
        <dbReference type="Rhea" id="RHEA:30519"/>
        <dbReference type="ChEBI" id="CHEBI:15378"/>
        <dbReference type="ChEBI" id="CHEBI:33019"/>
        <dbReference type="ChEBI" id="CHEBI:37565"/>
        <dbReference type="ChEBI" id="CHEBI:58702"/>
        <dbReference type="ChEBI" id="CHEBI:143701"/>
        <dbReference type="EC" id="2.7.7.105"/>
    </reaction>
</comment>
<dbReference type="NCBIfam" id="TIGR03552">
    <property type="entry name" value="F420_cofC"/>
    <property type="match status" value="1"/>
</dbReference>
<keyword evidence="7" id="KW-1185">Reference proteome</keyword>
<dbReference type="PANTHER" id="PTHR40392">
    <property type="entry name" value="2-PHOSPHO-L-LACTATE GUANYLYLTRANSFERASE"/>
    <property type="match status" value="1"/>
</dbReference>
<dbReference type="RefSeq" id="WP_151754142.1">
    <property type="nucleotide sequence ID" value="NZ_BKZW01000001.1"/>
</dbReference>